<evidence type="ECO:0000259" key="8">
    <source>
        <dbReference type="Pfam" id="PF01478"/>
    </source>
</evidence>
<keyword evidence="3" id="KW-1003">Cell membrane</keyword>
<dbReference type="GO" id="GO:0005886">
    <property type="term" value="C:plasma membrane"/>
    <property type="evidence" value="ECO:0007669"/>
    <property type="project" value="UniProtKB-SubCell"/>
</dbReference>
<feature type="transmembrane region" description="Helical" evidence="7">
    <location>
        <begin position="191"/>
        <end position="218"/>
    </location>
</feature>
<feature type="transmembrane region" description="Helical" evidence="7">
    <location>
        <begin position="230"/>
        <end position="248"/>
    </location>
</feature>
<dbReference type="GO" id="GO:0006465">
    <property type="term" value="P:signal peptide processing"/>
    <property type="evidence" value="ECO:0007669"/>
    <property type="project" value="TreeGrafter"/>
</dbReference>
<dbReference type="Pfam" id="PF01478">
    <property type="entry name" value="Peptidase_A24"/>
    <property type="match status" value="1"/>
</dbReference>
<dbReference type="PANTHER" id="PTHR30487:SF0">
    <property type="entry name" value="PREPILIN LEADER PEPTIDASE_N-METHYLTRANSFERASE-RELATED"/>
    <property type="match status" value="1"/>
</dbReference>
<dbReference type="Pfam" id="PF06750">
    <property type="entry name" value="A24_N_bact"/>
    <property type="match status" value="1"/>
</dbReference>
<comment type="caution">
    <text evidence="10">The sequence shown here is derived from an EMBL/GenBank/DDBJ whole genome shotgun (WGS) entry which is preliminary data.</text>
</comment>
<keyword evidence="4 7" id="KW-0812">Transmembrane</keyword>
<comment type="similarity">
    <text evidence="2">Belongs to the peptidase A24 family.</text>
</comment>
<evidence type="ECO:0000256" key="7">
    <source>
        <dbReference type="SAM" id="Phobius"/>
    </source>
</evidence>
<dbReference type="RefSeq" id="WP_022286802.1">
    <property type="nucleotide sequence ID" value="NZ_JAOQJZ010000001.1"/>
</dbReference>
<dbReference type="Gene3D" id="1.20.120.1220">
    <property type="match status" value="1"/>
</dbReference>
<evidence type="ECO:0000256" key="4">
    <source>
        <dbReference type="ARBA" id="ARBA00022692"/>
    </source>
</evidence>
<keyword evidence="6 7" id="KW-0472">Membrane</keyword>
<feature type="transmembrane region" description="Helical" evidence="7">
    <location>
        <begin position="82"/>
        <end position="100"/>
    </location>
</feature>
<dbReference type="Proteomes" id="UP001208131">
    <property type="component" value="Unassembled WGS sequence"/>
</dbReference>
<dbReference type="InterPro" id="IPR000045">
    <property type="entry name" value="Prepilin_IV_endopep_pep"/>
</dbReference>
<sequence length="274" mass="30495">MDNLTLSYIIIYVFVFIFGACIGSFLNVCIYRLPKNESLIKRNSHCMTCGEPIKRRDLIPIVSWCILRGKCRSCGAKISARYTIVETLNALLYLWVFYHFNGIFNPLRAALVCLLFSALIVVFFMDWDTQLINTYVVIFIGLLGVAEYIFCKDQTGLTLKSHLIGFFIVSVPLLIICLITHEKAMGMGDVYLMAAAGLFLGMQGALVALLIGLITGSIGGLIQKHRSGDSVFAFGPYLSIGIAVAALYSEQIGSWYMDFTGLNEMMNEAMLIIR</sequence>
<feature type="transmembrane region" description="Helical" evidence="7">
    <location>
        <begin position="132"/>
        <end position="150"/>
    </location>
</feature>
<feature type="transmembrane region" description="Helical" evidence="7">
    <location>
        <begin position="106"/>
        <end position="125"/>
    </location>
</feature>
<evidence type="ECO:0000313" key="10">
    <source>
        <dbReference type="EMBL" id="MCU6704702.1"/>
    </source>
</evidence>
<evidence type="ECO:0000256" key="3">
    <source>
        <dbReference type="ARBA" id="ARBA00022475"/>
    </source>
</evidence>
<dbReference type="InterPro" id="IPR010627">
    <property type="entry name" value="Prepilin_pept_A24_N"/>
</dbReference>
<proteinExistence type="inferred from homology"/>
<feature type="domain" description="Prepilin peptidase A24 N-terminal" evidence="9">
    <location>
        <begin position="17"/>
        <end position="100"/>
    </location>
</feature>
<evidence type="ECO:0000256" key="2">
    <source>
        <dbReference type="ARBA" id="ARBA00005801"/>
    </source>
</evidence>
<keyword evidence="5 7" id="KW-1133">Transmembrane helix</keyword>
<feature type="transmembrane region" description="Helical" evidence="7">
    <location>
        <begin position="162"/>
        <end position="179"/>
    </location>
</feature>
<organism evidence="10 11">
    <name type="scientific">Hominimerdicola aceti</name>
    <dbReference type="NCBI Taxonomy" id="2981726"/>
    <lineage>
        <taxon>Bacteria</taxon>
        <taxon>Bacillati</taxon>
        <taxon>Bacillota</taxon>
        <taxon>Clostridia</taxon>
        <taxon>Eubacteriales</taxon>
        <taxon>Oscillospiraceae</taxon>
        <taxon>Hominimerdicola</taxon>
    </lineage>
</organism>
<evidence type="ECO:0000259" key="9">
    <source>
        <dbReference type="Pfam" id="PF06750"/>
    </source>
</evidence>
<keyword evidence="11" id="KW-1185">Reference proteome</keyword>
<dbReference type="GO" id="GO:0004190">
    <property type="term" value="F:aspartic-type endopeptidase activity"/>
    <property type="evidence" value="ECO:0007669"/>
    <property type="project" value="InterPro"/>
</dbReference>
<evidence type="ECO:0000256" key="6">
    <source>
        <dbReference type="ARBA" id="ARBA00023136"/>
    </source>
</evidence>
<dbReference type="EMBL" id="JAOQJZ010000001">
    <property type="protein sequence ID" value="MCU6704702.1"/>
    <property type="molecule type" value="Genomic_DNA"/>
</dbReference>
<reference evidence="10 11" key="1">
    <citation type="journal article" date="2021" name="ISME Commun">
        <title>Automated analysis of genomic sequences facilitates high-throughput and comprehensive description of bacteria.</title>
        <authorList>
            <person name="Hitch T.C.A."/>
        </authorList>
    </citation>
    <scope>NUCLEOTIDE SEQUENCE [LARGE SCALE GENOMIC DNA]</scope>
    <source>
        <strain evidence="10 11">Sanger_31</strain>
    </source>
</reference>
<dbReference type="AlphaFoldDB" id="A0AAE3II24"/>
<feature type="domain" description="Prepilin type IV endopeptidase peptidase" evidence="8">
    <location>
        <begin position="113"/>
        <end position="219"/>
    </location>
</feature>
<dbReference type="PANTHER" id="PTHR30487">
    <property type="entry name" value="TYPE 4 PREPILIN-LIKE PROTEINS LEADER PEPTIDE-PROCESSING ENZYME"/>
    <property type="match status" value="1"/>
</dbReference>
<comment type="subcellular location">
    <subcellularLocation>
        <location evidence="1">Cell membrane</location>
        <topology evidence="1">Multi-pass membrane protein</topology>
    </subcellularLocation>
</comment>
<evidence type="ECO:0000313" key="11">
    <source>
        <dbReference type="Proteomes" id="UP001208131"/>
    </source>
</evidence>
<protein>
    <submittedName>
        <fullName evidence="10">Prepilin peptidase</fullName>
    </submittedName>
</protein>
<feature type="transmembrane region" description="Helical" evidence="7">
    <location>
        <begin position="6"/>
        <end position="33"/>
    </location>
</feature>
<accession>A0AAE3II24</accession>
<evidence type="ECO:0000256" key="1">
    <source>
        <dbReference type="ARBA" id="ARBA00004651"/>
    </source>
</evidence>
<dbReference type="InterPro" id="IPR050882">
    <property type="entry name" value="Prepilin_peptidase/N-MTase"/>
</dbReference>
<gene>
    <name evidence="10" type="ORF">OCV57_02010</name>
</gene>
<evidence type="ECO:0000256" key="5">
    <source>
        <dbReference type="ARBA" id="ARBA00022989"/>
    </source>
</evidence>
<name>A0AAE3II24_9FIRM</name>